<evidence type="ECO:0000259" key="3">
    <source>
        <dbReference type="Pfam" id="PF12695"/>
    </source>
</evidence>
<proteinExistence type="predicted"/>
<sequence>MPFLLAPPAQHAPDDGAAPPDGSPATPSAPRRSRVRRVLVTVALVLVGLLVVAVGAFLVWADDTFPAEPAGLTAVQEDPRVRLDDRGDAVVLRPAGESDGSGLVFLAGAKVEPQAYVATFQEVAAQGTTVVLVEPFLHLALLERRPFEAFTALAPEVDAWAVGGHSMGGVRACTYAESDEVRALVLLASYCSLGDLSGRSDLAALTVTGTRDGLVDEESITSSMALMPPGAERVRIDGATHAQFGDYGAQPGDGTPTISDDEARERITEALVPFLGAVGR</sequence>
<dbReference type="Pfam" id="PF12695">
    <property type="entry name" value="Abhydrolase_5"/>
    <property type="match status" value="1"/>
</dbReference>
<evidence type="ECO:0000256" key="1">
    <source>
        <dbReference type="SAM" id="MobiDB-lite"/>
    </source>
</evidence>
<organism evidence="4 5">
    <name type="scientific">Cellulosimicrobium funkei</name>
    <dbReference type="NCBI Taxonomy" id="264251"/>
    <lineage>
        <taxon>Bacteria</taxon>
        <taxon>Bacillati</taxon>
        <taxon>Actinomycetota</taxon>
        <taxon>Actinomycetes</taxon>
        <taxon>Micrococcales</taxon>
        <taxon>Promicromonosporaceae</taxon>
        <taxon>Cellulosimicrobium</taxon>
    </lineage>
</organism>
<dbReference type="SUPFAM" id="SSF53474">
    <property type="entry name" value="alpha/beta-Hydrolases"/>
    <property type="match status" value="1"/>
</dbReference>
<keyword evidence="2" id="KW-1133">Transmembrane helix</keyword>
<dbReference type="AlphaFoldDB" id="A0A0H2KWI9"/>
<keyword evidence="2" id="KW-0472">Membrane</keyword>
<feature type="domain" description="Alpha/beta hydrolase fold-5" evidence="3">
    <location>
        <begin position="103"/>
        <end position="263"/>
    </location>
</feature>
<gene>
    <name evidence="4" type="ORF">FB00_04240</name>
</gene>
<feature type="transmembrane region" description="Helical" evidence="2">
    <location>
        <begin position="38"/>
        <end position="60"/>
    </location>
</feature>
<dbReference type="STRING" id="264251.FB00_04240"/>
<dbReference type="GO" id="GO:0016787">
    <property type="term" value="F:hydrolase activity"/>
    <property type="evidence" value="ECO:0007669"/>
    <property type="project" value="InterPro"/>
</dbReference>
<dbReference type="InterPro" id="IPR029059">
    <property type="entry name" value="AB_hydrolase_5"/>
</dbReference>
<accession>A0A0H2KWI9</accession>
<keyword evidence="2" id="KW-0812">Transmembrane</keyword>
<evidence type="ECO:0000313" key="5">
    <source>
        <dbReference type="Proteomes" id="UP000035265"/>
    </source>
</evidence>
<comment type="caution">
    <text evidence="4">The sequence shown here is derived from an EMBL/GenBank/DDBJ whole genome shotgun (WGS) entry which is preliminary data.</text>
</comment>
<dbReference type="InterPro" id="IPR029058">
    <property type="entry name" value="AB_hydrolase_fold"/>
</dbReference>
<dbReference type="RefSeq" id="WP_052877418.1">
    <property type="nucleotide sequence ID" value="NZ_JNBQ01000002.1"/>
</dbReference>
<dbReference type="Proteomes" id="UP000035265">
    <property type="component" value="Unassembled WGS sequence"/>
</dbReference>
<feature type="compositionally biased region" description="Low complexity" evidence="1">
    <location>
        <begin position="1"/>
        <end position="30"/>
    </location>
</feature>
<evidence type="ECO:0000313" key="4">
    <source>
        <dbReference type="EMBL" id="KLN36214.1"/>
    </source>
</evidence>
<evidence type="ECO:0000256" key="2">
    <source>
        <dbReference type="SAM" id="Phobius"/>
    </source>
</evidence>
<reference evidence="4 5" key="1">
    <citation type="submission" date="2014-05" db="EMBL/GenBank/DDBJ databases">
        <title>Cellulosimicrobium funkei U11 genome.</title>
        <authorList>
            <person name="Hu C."/>
            <person name="Gong Y."/>
            <person name="Wan W."/>
            <person name="Jiang M."/>
        </authorList>
    </citation>
    <scope>NUCLEOTIDE SEQUENCE [LARGE SCALE GENOMIC DNA]</scope>
    <source>
        <strain evidence="4 5">U11</strain>
    </source>
</reference>
<feature type="region of interest" description="Disordered" evidence="1">
    <location>
        <begin position="1"/>
        <end position="31"/>
    </location>
</feature>
<dbReference type="Gene3D" id="3.40.50.1820">
    <property type="entry name" value="alpha/beta hydrolase"/>
    <property type="match status" value="1"/>
</dbReference>
<dbReference type="PATRIC" id="fig|264251.5.peg.875"/>
<name>A0A0H2KWI9_9MICO</name>
<keyword evidence="5" id="KW-1185">Reference proteome</keyword>
<protein>
    <recommendedName>
        <fullName evidence="3">Alpha/beta hydrolase fold-5 domain-containing protein</fullName>
    </recommendedName>
</protein>
<dbReference type="EMBL" id="JNBQ01000002">
    <property type="protein sequence ID" value="KLN36214.1"/>
    <property type="molecule type" value="Genomic_DNA"/>
</dbReference>